<evidence type="ECO:0000256" key="3">
    <source>
        <dbReference type="ARBA" id="ARBA00022827"/>
    </source>
</evidence>
<accession>A0AA37TEV5</accession>
<protein>
    <submittedName>
        <fullName evidence="7">Uncharacterized protein</fullName>
    </submittedName>
</protein>
<evidence type="ECO:0000259" key="6">
    <source>
        <dbReference type="Pfam" id="PF05199"/>
    </source>
</evidence>
<evidence type="ECO:0000256" key="4">
    <source>
        <dbReference type="ARBA" id="ARBA00023002"/>
    </source>
</evidence>
<dbReference type="InterPro" id="IPR007867">
    <property type="entry name" value="GMC_OxRtase_C"/>
</dbReference>
<organism evidence="7 8">
    <name type="scientific">Methylobacterium tardum</name>
    <dbReference type="NCBI Taxonomy" id="374432"/>
    <lineage>
        <taxon>Bacteria</taxon>
        <taxon>Pseudomonadati</taxon>
        <taxon>Pseudomonadota</taxon>
        <taxon>Alphaproteobacteria</taxon>
        <taxon>Hyphomicrobiales</taxon>
        <taxon>Methylobacteriaceae</taxon>
        <taxon>Methylobacterium</taxon>
    </lineage>
</organism>
<sequence>MNLAEMRTYRADDVVDAVIVGTGAGGAPLLARLAAAGLKVVALEAGPNFTPEKFAFDETLADEIYWTEERLSGGSTPEAFGGNNSGTGVGGSTLHWGAFVPRSDARDLRLHTESGEGVDWPLTYDELRPYYERVERFLGVSGAQAYPWDPERRYPLPPVPRNGPARIMSEACDTLGIRWADAPAAVVSRDFDSEGGPRRNACINCGYCHQGCRNGAKASMDVTYLPLAVTHGAEIRPEAFVHGLERGADGRVTAVVYRQGGQDRRQRCAAVFLCAGAVETPRLLLHLGMANSSDQVGRNYMGHVATQVWGTFPHEVRMNRGYPSALITEDFIRAGADFAGGYLIQSLGVVPVTFGNAVARGRGLWGKPLLDYLDRYNNLAGIGINGETLPCDANVLTLSDETDARGMRKAHISFGYSTNENRLNAHATKVMRGLWEAAGAEDIWVLERVAHTIGTCRMGRDGSSAVVDPVGRSFDIDNLWICDGSTFPSSLAANPALTIMALSLRTAAAFLAAGPSGRR</sequence>
<dbReference type="InterPro" id="IPR036188">
    <property type="entry name" value="FAD/NAD-bd_sf"/>
</dbReference>
<keyword evidence="8" id="KW-1185">Reference proteome</keyword>
<dbReference type="Pfam" id="PF00732">
    <property type="entry name" value="GMC_oxred_N"/>
    <property type="match status" value="1"/>
</dbReference>
<evidence type="ECO:0000256" key="1">
    <source>
        <dbReference type="ARBA" id="ARBA00010790"/>
    </source>
</evidence>
<dbReference type="AlphaFoldDB" id="A0AA37TEV5"/>
<dbReference type="RefSeq" id="WP_238196523.1">
    <property type="nucleotide sequence ID" value="NZ_BPQZ01000011.1"/>
</dbReference>
<name>A0AA37TEV5_9HYPH</name>
<dbReference type="PANTHER" id="PTHR46056">
    <property type="entry name" value="LONG-CHAIN-ALCOHOL OXIDASE"/>
    <property type="match status" value="1"/>
</dbReference>
<gene>
    <name evidence="7" type="ORF">GCM10007890_26550</name>
</gene>
<dbReference type="GO" id="GO:0050660">
    <property type="term" value="F:flavin adenine dinucleotide binding"/>
    <property type="evidence" value="ECO:0007669"/>
    <property type="project" value="InterPro"/>
</dbReference>
<dbReference type="PANTHER" id="PTHR46056:SF12">
    <property type="entry name" value="LONG-CHAIN-ALCOHOL OXIDASE"/>
    <property type="match status" value="1"/>
</dbReference>
<dbReference type="Proteomes" id="UP001157440">
    <property type="component" value="Unassembled WGS sequence"/>
</dbReference>
<dbReference type="GO" id="GO:0016614">
    <property type="term" value="F:oxidoreductase activity, acting on CH-OH group of donors"/>
    <property type="evidence" value="ECO:0007669"/>
    <property type="project" value="InterPro"/>
</dbReference>
<dbReference type="EMBL" id="BSPL01000016">
    <property type="protein sequence ID" value="GLS70642.1"/>
    <property type="molecule type" value="Genomic_DNA"/>
</dbReference>
<reference evidence="8" key="1">
    <citation type="journal article" date="2019" name="Int. J. Syst. Evol. Microbiol.">
        <title>The Global Catalogue of Microorganisms (GCM) 10K type strain sequencing project: providing services to taxonomists for standard genome sequencing and annotation.</title>
        <authorList>
            <consortium name="The Broad Institute Genomics Platform"/>
            <consortium name="The Broad Institute Genome Sequencing Center for Infectious Disease"/>
            <person name="Wu L."/>
            <person name="Ma J."/>
        </authorList>
    </citation>
    <scope>NUCLEOTIDE SEQUENCE [LARGE SCALE GENOMIC DNA]</scope>
    <source>
        <strain evidence="8">NBRC 103632</strain>
    </source>
</reference>
<evidence type="ECO:0000256" key="2">
    <source>
        <dbReference type="ARBA" id="ARBA00022630"/>
    </source>
</evidence>
<keyword evidence="2" id="KW-0285">Flavoprotein</keyword>
<evidence type="ECO:0000259" key="5">
    <source>
        <dbReference type="Pfam" id="PF00732"/>
    </source>
</evidence>
<dbReference type="SUPFAM" id="SSF54373">
    <property type="entry name" value="FAD-linked reductases, C-terminal domain"/>
    <property type="match status" value="1"/>
</dbReference>
<proteinExistence type="inferred from homology"/>
<evidence type="ECO:0000313" key="8">
    <source>
        <dbReference type="Proteomes" id="UP001157440"/>
    </source>
</evidence>
<feature type="domain" description="Glucose-methanol-choline oxidoreductase N-terminal" evidence="5">
    <location>
        <begin position="85"/>
        <end position="304"/>
    </location>
</feature>
<dbReference type="Pfam" id="PF05199">
    <property type="entry name" value="GMC_oxred_C"/>
    <property type="match status" value="1"/>
</dbReference>
<comment type="caution">
    <text evidence="7">The sequence shown here is derived from an EMBL/GenBank/DDBJ whole genome shotgun (WGS) entry which is preliminary data.</text>
</comment>
<evidence type="ECO:0000313" key="7">
    <source>
        <dbReference type="EMBL" id="GLS70642.1"/>
    </source>
</evidence>
<feature type="domain" description="Glucose-methanol-choline oxidoreductase C-terminal" evidence="6">
    <location>
        <begin position="400"/>
        <end position="502"/>
    </location>
</feature>
<keyword evidence="4" id="KW-0560">Oxidoreductase</keyword>
<dbReference type="InterPro" id="IPR000172">
    <property type="entry name" value="GMC_OxRdtase_N"/>
</dbReference>
<dbReference type="Gene3D" id="3.50.50.60">
    <property type="entry name" value="FAD/NAD(P)-binding domain"/>
    <property type="match status" value="2"/>
</dbReference>
<keyword evidence="3" id="KW-0274">FAD</keyword>
<dbReference type="SUPFAM" id="SSF51905">
    <property type="entry name" value="FAD/NAD(P)-binding domain"/>
    <property type="match status" value="1"/>
</dbReference>
<comment type="similarity">
    <text evidence="1">Belongs to the GMC oxidoreductase family.</text>
</comment>